<protein>
    <submittedName>
        <fullName evidence="8">Diacylglycerol kinase family protein</fullName>
    </submittedName>
</protein>
<evidence type="ECO:0000256" key="4">
    <source>
        <dbReference type="ARBA" id="ARBA00022801"/>
    </source>
</evidence>
<organism evidence="8 9">
    <name type="scientific">Nocardiopsis codii</name>
    <dbReference type="NCBI Taxonomy" id="3065942"/>
    <lineage>
        <taxon>Bacteria</taxon>
        <taxon>Bacillati</taxon>
        <taxon>Actinomycetota</taxon>
        <taxon>Actinomycetes</taxon>
        <taxon>Streptosporangiales</taxon>
        <taxon>Nocardiopsidaceae</taxon>
        <taxon>Nocardiopsis</taxon>
    </lineage>
</organism>
<keyword evidence="9" id="KW-1185">Reference proteome</keyword>
<evidence type="ECO:0000313" key="8">
    <source>
        <dbReference type="EMBL" id="MEE2038098.1"/>
    </source>
</evidence>
<dbReference type="Proteomes" id="UP001356095">
    <property type="component" value="Unassembled WGS sequence"/>
</dbReference>
<dbReference type="Gene3D" id="3.40.50.10330">
    <property type="entry name" value="Probable inorganic polyphosphate/atp-NAD kinase, domain 1"/>
    <property type="match status" value="1"/>
</dbReference>
<dbReference type="PANTHER" id="PTHR14969">
    <property type="entry name" value="SPHINGOSINE-1-PHOSPHATE PHOSPHOHYDROLASE"/>
    <property type="match status" value="1"/>
</dbReference>
<dbReference type="SMART" id="SM00046">
    <property type="entry name" value="DAGKc"/>
    <property type="match status" value="1"/>
</dbReference>
<dbReference type="InterPro" id="IPR001206">
    <property type="entry name" value="Diacylglycerol_kinase_cat_dom"/>
</dbReference>
<dbReference type="GO" id="GO:0016301">
    <property type="term" value="F:kinase activity"/>
    <property type="evidence" value="ECO:0007669"/>
    <property type="project" value="UniProtKB-KW"/>
</dbReference>
<sequence length="492" mass="52083">MRLLRRLQATDKKAYDRVTGLGLPFLDPYTPKFVQATDNMAPWFVISATLAVSGGPRLRRTALRAIVAAGTANGISAVVKQITRRNRPDNSAVPKARAPYKDYGSSSFPSGHTAAAVAFAGGIMADAPRPLAALAALLASGVAGSRVHSGVHYPGDVLGGMAIGAGAALLARTMLPPRPELVFGAHAVPDGIADVDSEGAGLTVVVNPRSASGAVPGLSNADVTSRVARALPKARIIPMSAEDDVPTVLDEAAQTADVLAIAGGDGTVNAAAKAALDHDRPLLVLPAGTLNNFARTLGLTSVDTALRAFSDGRLARVDVGEVDGRIFLNTSSFGSYPRMVERRDEWAGRIGKWPAFALALWQDLWEVSPTPALVDGRPTRVWWAFVGNGRYRTHARVPALRERLDDGCLDVRVLSAREPFPRLRALMDVLLGEITQRDGYVERLTTELTLSIPSEPRLLAVDGEVLEGSETVRFTKRPGALRVFVPAVGPGV</sequence>
<name>A0ABU7K789_9ACTN</name>
<dbReference type="InterPro" id="IPR016064">
    <property type="entry name" value="NAD/diacylglycerol_kinase_sf"/>
</dbReference>
<evidence type="ECO:0000259" key="7">
    <source>
        <dbReference type="PROSITE" id="PS50146"/>
    </source>
</evidence>
<keyword evidence="5" id="KW-1133">Transmembrane helix</keyword>
<keyword evidence="2" id="KW-1003">Cell membrane</keyword>
<keyword evidence="8" id="KW-0808">Transferase</keyword>
<dbReference type="PROSITE" id="PS50146">
    <property type="entry name" value="DAGK"/>
    <property type="match status" value="1"/>
</dbReference>
<dbReference type="Pfam" id="PF00781">
    <property type="entry name" value="DAGK_cat"/>
    <property type="match status" value="1"/>
</dbReference>
<dbReference type="SMART" id="SM00014">
    <property type="entry name" value="acidPPc"/>
    <property type="match status" value="1"/>
</dbReference>
<dbReference type="EMBL" id="JAUZMY010000010">
    <property type="protein sequence ID" value="MEE2038098.1"/>
    <property type="molecule type" value="Genomic_DNA"/>
</dbReference>
<keyword evidence="6" id="KW-0472">Membrane</keyword>
<proteinExistence type="predicted"/>
<dbReference type="Gene3D" id="1.20.144.10">
    <property type="entry name" value="Phosphatidic acid phosphatase type 2/haloperoxidase"/>
    <property type="match status" value="1"/>
</dbReference>
<dbReference type="CDD" id="cd01610">
    <property type="entry name" value="PAP2_like"/>
    <property type="match status" value="1"/>
</dbReference>
<feature type="domain" description="DAGKc" evidence="7">
    <location>
        <begin position="253"/>
        <end position="326"/>
    </location>
</feature>
<reference evidence="8 9" key="1">
    <citation type="submission" date="2023-08" db="EMBL/GenBank/DDBJ databases">
        <authorList>
            <person name="Girao M."/>
            <person name="Carvalho M.F."/>
        </authorList>
    </citation>
    <scope>NUCLEOTIDE SEQUENCE [LARGE SCALE GENOMIC DNA]</scope>
    <source>
        <strain evidence="8 9">CT-R113</strain>
    </source>
</reference>
<comment type="subcellular location">
    <subcellularLocation>
        <location evidence="1">Cell membrane</location>
        <topology evidence="1">Multi-pass membrane protein</topology>
    </subcellularLocation>
</comment>
<dbReference type="PANTHER" id="PTHR14969:SF62">
    <property type="entry name" value="DECAPRENYLPHOSPHORYL-5-PHOSPHORIBOSE PHOSPHATASE RV3807C-RELATED"/>
    <property type="match status" value="1"/>
</dbReference>
<dbReference type="InterPro" id="IPR000326">
    <property type="entry name" value="PAP2/HPO"/>
</dbReference>
<dbReference type="InterPro" id="IPR017438">
    <property type="entry name" value="ATP-NAD_kinase_N"/>
</dbReference>
<dbReference type="Pfam" id="PF01569">
    <property type="entry name" value="PAP2"/>
    <property type="match status" value="1"/>
</dbReference>
<evidence type="ECO:0000256" key="1">
    <source>
        <dbReference type="ARBA" id="ARBA00004651"/>
    </source>
</evidence>
<evidence type="ECO:0000313" key="9">
    <source>
        <dbReference type="Proteomes" id="UP001356095"/>
    </source>
</evidence>
<dbReference type="SUPFAM" id="SSF111331">
    <property type="entry name" value="NAD kinase/diacylglycerol kinase-like"/>
    <property type="match status" value="1"/>
</dbReference>
<evidence type="ECO:0000256" key="5">
    <source>
        <dbReference type="ARBA" id="ARBA00022989"/>
    </source>
</evidence>
<gene>
    <name evidence="8" type="ORF">Q8791_12815</name>
</gene>
<dbReference type="Gene3D" id="2.60.200.40">
    <property type="match status" value="1"/>
</dbReference>
<accession>A0ABU7K789</accession>
<comment type="caution">
    <text evidence="8">The sequence shown here is derived from an EMBL/GenBank/DDBJ whole genome shotgun (WGS) entry which is preliminary data.</text>
</comment>
<evidence type="ECO:0000256" key="2">
    <source>
        <dbReference type="ARBA" id="ARBA00022475"/>
    </source>
</evidence>
<keyword evidence="4" id="KW-0378">Hydrolase</keyword>
<dbReference type="SUPFAM" id="SSF48317">
    <property type="entry name" value="Acid phosphatase/Vanadium-dependent haloperoxidase"/>
    <property type="match status" value="1"/>
</dbReference>
<keyword evidence="8" id="KW-0418">Kinase</keyword>
<dbReference type="InterPro" id="IPR036938">
    <property type="entry name" value="PAP2/HPO_sf"/>
</dbReference>
<evidence type="ECO:0000256" key="6">
    <source>
        <dbReference type="ARBA" id="ARBA00023136"/>
    </source>
</evidence>
<dbReference type="RefSeq" id="WP_330091884.1">
    <property type="nucleotide sequence ID" value="NZ_JAUZMY010000010.1"/>
</dbReference>
<keyword evidence="3" id="KW-0812">Transmembrane</keyword>
<evidence type="ECO:0000256" key="3">
    <source>
        <dbReference type="ARBA" id="ARBA00022692"/>
    </source>
</evidence>